<comment type="caution">
    <text evidence="8">The sequence shown here is derived from an EMBL/GenBank/DDBJ whole genome shotgun (WGS) entry which is preliminary data.</text>
</comment>
<dbReference type="Proteomes" id="UP000774958">
    <property type="component" value="Unassembled WGS sequence"/>
</dbReference>
<evidence type="ECO:0000313" key="8">
    <source>
        <dbReference type="EMBL" id="MBZ6067259.1"/>
    </source>
</evidence>
<dbReference type="Pfam" id="PF02897">
    <property type="entry name" value="Peptidase_S9_N"/>
    <property type="match status" value="1"/>
</dbReference>
<keyword evidence="9" id="KW-1185">Reference proteome</keyword>
<dbReference type="SUPFAM" id="SSF53474">
    <property type="entry name" value="alpha/beta-Hydrolases"/>
    <property type="match status" value="1"/>
</dbReference>
<dbReference type="PANTHER" id="PTHR11757:SF19">
    <property type="entry name" value="PROLYL ENDOPEPTIDASE-LIKE"/>
    <property type="match status" value="1"/>
</dbReference>
<dbReference type="EMBL" id="JAIRBT010000018">
    <property type="protein sequence ID" value="MBZ6067259.1"/>
    <property type="molecule type" value="Genomic_DNA"/>
</dbReference>
<gene>
    <name evidence="8" type="ORF">LA374_13735</name>
</gene>
<dbReference type="InterPro" id="IPR002470">
    <property type="entry name" value="Peptidase_S9A"/>
</dbReference>
<proteinExistence type="inferred from homology"/>
<evidence type="ECO:0000256" key="3">
    <source>
        <dbReference type="ARBA" id="ARBA00022801"/>
    </source>
</evidence>
<keyword evidence="3" id="KW-0378">Hydrolase</keyword>
<dbReference type="PRINTS" id="PR00862">
    <property type="entry name" value="PROLIGOPTASE"/>
</dbReference>
<dbReference type="InterPro" id="IPR001375">
    <property type="entry name" value="Peptidase_S9_cat"/>
</dbReference>
<feature type="domain" description="Peptidase S9A N-terminal" evidence="7">
    <location>
        <begin position="34"/>
        <end position="384"/>
    </location>
</feature>
<keyword evidence="5" id="KW-0732">Signal</keyword>
<dbReference type="SUPFAM" id="SSF50993">
    <property type="entry name" value="Peptidase/esterase 'gauge' domain"/>
    <property type="match status" value="1"/>
</dbReference>
<comment type="similarity">
    <text evidence="1">Belongs to the peptidase S9A family.</text>
</comment>
<feature type="chain" id="PRO_5047095317" evidence="5">
    <location>
        <begin position="18"/>
        <end position="659"/>
    </location>
</feature>
<evidence type="ECO:0000256" key="1">
    <source>
        <dbReference type="ARBA" id="ARBA00005228"/>
    </source>
</evidence>
<evidence type="ECO:0000256" key="5">
    <source>
        <dbReference type="SAM" id="SignalP"/>
    </source>
</evidence>
<dbReference type="PANTHER" id="PTHR11757">
    <property type="entry name" value="PROTEASE FAMILY S9A OLIGOPEPTIDASE"/>
    <property type="match status" value="1"/>
</dbReference>
<dbReference type="InterPro" id="IPR023302">
    <property type="entry name" value="Pept_S9A_N"/>
</dbReference>
<dbReference type="Gene3D" id="2.130.10.120">
    <property type="entry name" value="Prolyl oligopeptidase, N-terminal domain"/>
    <property type="match status" value="1"/>
</dbReference>
<dbReference type="Gene3D" id="3.40.50.1820">
    <property type="entry name" value="alpha/beta hydrolase"/>
    <property type="match status" value="1"/>
</dbReference>
<feature type="domain" description="Peptidase S9 prolyl oligopeptidase catalytic" evidence="6">
    <location>
        <begin position="450"/>
        <end position="642"/>
    </location>
</feature>
<protein>
    <submittedName>
        <fullName evidence="8">Prolyl oligopeptidase family serine peptidase</fullName>
    </submittedName>
</protein>
<name>A0ABS7VEE7_9GAMM</name>
<evidence type="ECO:0000256" key="4">
    <source>
        <dbReference type="ARBA" id="ARBA00022825"/>
    </source>
</evidence>
<dbReference type="InterPro" id="IPR051543">
    <property type="entry name" value="Serine_Peptidase_S9A"/>
</dbReference>
<accession>A0ABS7VEE7</accession>
<dbReference type="Pfam" id="PF00326">
    <property type="entry name" value="Peptidase_S9"/>
    <property type="match status" value="1"/>
</dbReference>
<organism evidence="8 9">
    <name type="scientific">Aeromonas schubertii</name>
    <dbReference type="NCBI Taxonomy" id="652"/>
    <lineage>
        <taxon>Bacteria</taxon>
        <taxon>Pseudomonadati</taxon>
        <taxon>Pseudomonadota</taxon>
        <taxon>Gammaproteobacteria</taxon>
        <taxon>Aeromonadales</taxon>
        <taxon>Aeromonadaceae</taxon>
        <taxon>Aeromonas</taxon>
    </lineage>
</organism>
<reference evidence="8 9" key="1">
    <citation type="submission" date="2021-09" db="EMBL/GenBank/DDBJ databases">
        <title>Aeromonas schubertii isolated from Asian sea bass.</title>
        <authorList>
            <person name="Pinpimai K."/>
        </authorList>
    </citation>
    <scope>NUCLEOTIDE SEQUENCE [LARGE SCALE GENOMIC DNA]</scope>
    <source>
        <strain evidence="8 9">CHULA2021a</strain>
    </source>
</reference>
<keyword evidence="2" id="KW-0645">Protease</keyword>
<dbReference type="InterPro" id="IPR029058">
    <property type="entry name" value="AB_hydrolase_fold"/>
</dbReference>
<evidence type="ECO:0000256" key="2">
    <source>
        <dbReference type="ARBA" id="ARBA00022670"/>
    </source>
</evidence>
<sequence>MSFMMLAALLAATPPAALPPPIPRHDGVIQGTPARFDPYAWLRDDSRSRPDLLALLEAQNAWSESVLAGQQPLEARLRQEFEARPRGDAASESWVKRAGHAWRLAPDGSLWRKGEAHPVLPARSAEGYYEAGGWSLSPDGRLLAIAEDRRGSRDYRVSVLRLEDGQVLAELTGRSSDLAWADDGQTLYTIGNERRTLRPYRLLAWHGGQEKALWQERDPAWLVSLYRTTDDRFLLLQSNNHDSSEQYLLEGSRAPHLLQGRRAGVEYYADHQSGWVIRSNRDGAFALYGAEQPDRRWQRLWQPQAGATMEKWRLFERHLVVQLRHAGQDEVALLDRQGNERHRLPLSGSAGTGWLQGAQDPAADRILVRSQSLSTPPRERWLDLNEGRWSAPLEDTSTAYRSERRWITSADGTRVPVSLAWREGVTPRAVLLYGYGAYGTPMRPYYQREVLSLLDRGVLYAIVHVRGGGLLGEEWTQAGRGIHKQCGIDDFLAAADTLGQQGRLPVLAMGGSAGGLLVGAALNQAPTHFAAAVLQVPFLDPIATMMDPELPLTRQEYQEWGNPALPAEYAALRRISPYDNLARRPYPPVLVSTALYDSQVPYWEPLKWMARLREQSTSQGPYLLLTELEGGHLAGGGDRARELAFLLTQVGLNDSGEQP</sequence>
<feature type="signal peptide" evidence="5">
    <location>
        <begin position="1"/>
        <end position="17"/>
    </location>
</feature>
<dbReference type="RefSeq" id="WP_224163145.1">
    <property type="nucleotide sequence ID" value="NZ_JAIRBT010000018.1"/>
</dbReference>
<evidence type="ECO:0000313" key="9">
    <source>
        <dbReference type="Proteomes" id="UP000774958"/>
    </source>
</evidence>
<evidence type="ECO:0000259" key="7">
    <source>
        <dbReference type="Pfam" id="PF02897"/>
    </source>
</evidence>
<keyword evidence="4" id="KW-0720">Serine protease</keyword>
<evidence type="ECO:0000259" key="6">
    <source>
        <dbReference type="Pfam" id="PF00326"/>
    </source>
</evidence>